<dbReference type="RefSeq" id="WP_104427377.1">
    <property type="nucleotide sequence ID" value="NZ_PTIZ01000001.1"/>
</dbReference>
<dbReference type="AlphaFoldDB" id="A0A2S6HKH5"/>
<reference evidence="2 3" key="1">
    <citation type="submission" date="2018-02" db="EMBL/GenBank/DDBJ databases">
        <title>Subsurface microbial communities from deep shales in Ohio and West Virginia, USA.</title>
        <authorList>
            <person name="Wrighton K."/>
        </authorList>
    </citation>
    <scope>NUCLEOTIDE SEQUENCE [LARGE SCALE GENOMIC DNA]</scope>
    <source>
        <strain evidence="2 3">OWC-DMM</strain>
    </source>
</reference>
<dbReference type="EMBL" id="PTIZ01000001">
    <property type="protein sequence ID" value="PPK77985.1"/>
    <property type="molecule type" value="Genomic_DNA"/>
</dbReference>
<evidence type="ECO:0000256" key="1">
    <source>
        <dbReference type="SAM" id="SignalP"/>
    </source>
</evidence>
<evidence type="ECO:0000313" key="2">
    <source>
        <dbReference type="EMBL" id="PPK77985.1"/>
    </source>
</evidence>
<proteinExistence type="predicted"/>
<feature type="signal peptide" evidence="1">
    <location>
        <begin position="1"/>
        <end position="21"/>
    </location>
</feature>
<feature type="chain" id="PRO_5015690964" description="Aspartate carbamoyltransferase" evidence="1">
    <location>
        <begin position="22"/>
        <end position="172"/>
    </location>
</feature>
<gene>
    <name evidence="2" type="ORF">B0F87_101367</name>
</gene>
<sequence length="172" mass="19174">MMKRLIASLSAALLIAVSAQAVEKASDDRLDEIAQRGSHVMPFNLEQTTHIFSKTEKGGLQQVIAKDSSNVEQIKLIREHLSKISKEFVQGDFSNPAKIHGENMPGLAELKTAKPDQIKIVYKELPNGAEIDYSTDVPKLIEAIHQWFDAQLSDHARHAVPGHPHHLMHHKP</sequence>
<accession>A0A2S6HKH5</accession>
<keyword evidence="1" id="KW-0732">Signal</keyword>
<protein>
    <recommendedName>
        <fullName evidence="4">Aspartate carbamoyltransferase</fullName>
    </recommendedName>
</protein>
<evidence type="ECO:0008006" key="4">
    <source>
        <dbReference type="Google" id="ProtNLM"/>
    </source>
</evidence>
<comment type="caution">
    <text evidence="2">The sequence shown here is derived from an EMBL/GenBank/DDBJ whole genome shotgun (WGS) entry which is preliminary data.</text>
</comment>
<organism evidence="2 3">
    <name type="scientific">Methylobacter tundripaludum</name>
    <dbReference type="NCBI Taxonomy" id="173365"/>
    <lineage>
        <taxon>Bacteria</taxon>
        <taxon>Pseudomonadati</taxon>
        <taxon>Pseudomonadota</taxon>
        <taxon>Gammaproteobacteria</taxon>
        <taxon>Methylococcales</taxon>
        <taxon>Methylococcaceae</taxon>
        <taxon>Methylobacter</taxon>
    </lineage>
</organism>
<name>A0A2S6HKH5_9GAMM</name>
<evidence type="ECO:0000313" key="3">
    <source>
        <dbReference type="Proteomes" id="UP000240010"/>
    </source>
</evidence>
<dbReference type="Proteomes" id="UP000240010">
    <property type="component" value="Unassembled WGS sequence"/>
</dbReference>